<protein>
    <recommendedName>
        <fullName evidence="5">TnsA endonuclease N-terminal domain-containing protein</fullName>
    </recommendedName>
</protein>
<dbReference type="Gene3D" id="3.40.1350.10">
    <property type="match status" value="1"/>
</dbReference>
<evidence type="ECO:0000313" key="3">
    <source>
        <dbReference type="EMBL" id="GGM53789.1"/>
    </source>
</evidence>
<comment type="caution">
    <text evidence="3">The sequence shown here is derived from an EMBL/GenBank/DDBJ whole genome shotgun (WGS) entry which is preliminary data.</text>
</comment>
<accession>A0A8H9GS67</accession>
<dbReference type="Pfam" id="PF08722">
    <property type="entry name" value="Tn7_TnsA-like_N"/>
    <property type="match status" value="1"/>
</dbReference>
<reference evidence="4" key="1">
    <citation type="journal article" date="2019" name="Int. J. Syst. Evol. Microbiol.">
        <title>The Global Catalogue of Microorganisms (GCM) 10K type strain sequencing project: providing services to taxonomists for standard genome sequencing and annotation.</title>
        <authorList>
            <consortium name="The Broad Institute Genomics Platform"/>
            <consortium name="The Broad Institute Genome Sequencing Center for Infectious Disease"/>
            <person name="Wu L."/>
            <person name="Ma J."/>
        </authorList>
    </citation>
    <scope>NUCLEOTIDE SEQUENCE [LARGE SCALE GENOMIC DNA]</scope>
    <source>
        <strain evidence="4">JCM 31047</strain>
    </source>
</reference>
<feature type="domain" description="TnsA endonuclease C-terminal" evidence="1">
    <location>
        <begin position="137"/>
        <end position="205"/>
    </location>
</feature>
<proteinExistence type="predicted"/>
<evidence type="ECO:0008006" key="5">
    <source>
        <dbReference type="Google" id="ProtNLM"/>
    </source>
</evidence>
<dbReference type="RefSeq" id="WP_189062671.1">
    <property type="nucleotide sequence ID" value="NZ_BMQG01000014.1"/>
</dbReference>
<dbReference type="AlphaFoldDB" id="A0A8H9GS67"/>
<evidence type="ECO:0000259" key="1">
    <source>
        <dbReference type="Pfam" id="PF08721"/>
    </source>
</evidence>
<dbReference type="InterPro" id="IPR011856">
    <property type="entry name" value="tRNA_endonuc-like_dom_sf"/>
</dbReference>
<organism evidence="3 4">
    <name type="scientific">Deinococcus arenae</name>
    <dbReference type="NCBI Taxonomy" id="1452751"/>
    <lineage>
        <taxon>Bacteria</taxon>
        <taxon>Thermotogati</taxon>
        <taxon>Deinococcota</taxon>
        <taxon>Deinococci</taxon>
        <taxon>Deinococcales</taxon>
        <taxon>Deinococcaceae</taxon>
        <taxon>Deinococcus</taxon>
    </lineage>
</organism>
<evidence type="ECO:0000313" key="4">
    <source>
        <dbReference type="Proteomes" id="UP000600547"/>
    </source>
</evidence>
<evidence type="ECO:0000259" key="2">
    <source>
        <dbReference type="Pfam" id="PF08722"/>
    </source>
</evidence>
<dbReference type="GO" id="GO:0003676">
    <property type="term" value="F:nucleic acid binding"/>
    <property type="evidence" value="ECO:0007669"/>
    <property type="project" value="InterPro"/>
</dbReference>
<dbReference type="InterPro" id="IPR014833">
    <property type="entry name" value="TnsA_N"/>
</dbReference>
<dbReference type="Proteomes" id="UP000600547">
    <property type="component" value="Unassembled WGS sequence"/>
</dbReference>
<dbReference type="EMBL" id="BMQG01000014">
    <property type="protein sequence ID" value="GGM53789.1"/>
    <property type="molecule type" value="Genomic_DNA"/>
</dbReference>
<feature type="domain" description="TnsA endonuclease N-terminal" evidence="2">
    <location>
        <begin position="52"/>
        <end position="129"/>
    </location>
</feature>
<gene>
    <name evidence="3" type="ORF">GCM10008956_32200</name>
</gene>
<keyword evidence="4" id="KW-1185">Reference proteome</keyword>
<sequence>MTTSGSGPVRRIGKSGRSITGTLPPYRGIPALAYESSLERDFYRTLLFDLGVTDIRVQPVRLRYQHPNGRWLPYVPDVLVIYGDGRPPGLFEVKYVEEVLEKRLLLRVKFRVARAYMRAQSGTFALVTERSIRASAVMLKNMDMLFPFLTRTVTQQDCDDLVSALERAGQCTPQRLLEGFAAGRKGTLIPVLWHLIATKVISTDLNLPLTMQSPVWLESSA</sequence>
<dbReference type="InterPro" id="IPR014832">
    <property type="entry name" value="TnsA_C"/>
</dbReference>
<dbReference type="Pfam" id="PF08721">
    <property type="entry name" value="Tn7_Tnp_TnsA_C"/>
    <property type="match status" value="1"/>
</dbReference>
<name>A0A8H9GS67_9DEIO</name>